<dbReference type="KEGG" id="ang:An14g03350"/>
<feature type="region of interest" description="Disordered" evidence="1">
    <location>
        <begin position="22"/>
        <end position="69"/>
    </location>
</feature>
<dbReference type="RefSeq" id="XP_059604650.1">
    <property type="nucleotide sequence ID" value="XM_059744172.1"/>
</dbReference>
<dbReference type="GeneID" id="84592960"/>
<dbReference type="AlphaFoldDB" id="A0AAJ8BYN8"/>
<reference evidence="2" key="1">
    <citation type="submission" date="2025-02" db="EMBL/GenBank/DDBJ databases">
        <authorList>
            <consortium name="NCBI Genome Project"/>
        </authorList>
    </citation>
    <scope>NUCLEOTIDE SEQUENCE</scope>
</reference>
<proteinExistence type="predicted"/>
<dbReference type="VEuPathDB" id="FungiDB:An14g03350"/>
<name>A0AAJ8BYN8_ASPNG</name>
<gene>
    <name evidence="2" type="ORF">An14g03350</name>
</gene>
<evidence type="ECO:0000313" key="2">
    <source>
        <dbReference type="RefSeq" id="XP_059604650.1"/>
    </source>
</evidence>
<evidence type="ECO:0000256" key="1">
    <source>
        <dbReference type="SAM" id="MobiDB-lite"/>
    </source>
</evidence>
<organism evidence="2">
    <name type="scientific">Aspergillus niger</name>
    <dbReference type="NCBI Taxonomy" id="5061"/>
    <lineage>
        <taxon>Eukaryota</taxon>
        <taxon>Fungi</taxon>
        <taxon>Dikarya</taxon>
        <taxon>Ascomycota</taxon>
        <taxon>Pezizomycotina</taxon>
        <taxon>Eurotiomycetes</taxon>
        <taxon>Eurotiomycetidae</taxon>
        <taxon>Eurotiales</taxon>
        <taxon>Aspergillaceae</taxon>
        <taxon>Aspergillus</taxon>
        <taxon>Aspergillus subgen. Circumdati</taxon>
    </lineage>
</organism>
<sequence>MATDPPGVPRVPIGSEARCVELPYRKNMGQRHARPSPVTRNGDIPRDRHAHPRTPRASHDSSTSKPDALIGTPLWQSSRILHILVNQCLSRQLYSLTISFPTVLGAVEIPTASLPVKLDNCCDILSGKLR</sequence>
<protein>
    <submittedName>
        <fullName evidence="2">Uncharacterized protein</fullName>
    </submittedName>
</protein>
<reference evidence="2" key="2">
    <citation type="submission" date="2025-08" db="UniProtKB">
        <authorList>
            <consortium name="RefSeq"/>
        </authorList>
    </citation>
    <scope>IDENTIFICATION</scope>
</reference>
<accession>A0AAJ8BYN8</accession>